<dbReference type="InterPro" id="IPR038725">
    <property type="entry name" value="YdaG_split_barrel_FMN-bd"/>
</dbReference>
<dbReference type="PANTHER" id="PTHR34818">
    <property type="entry name" value="PROTEIN BLI-3"/>
    <property type="match status" value="1"/>
</dbReference>
<dbReference type="Pfam" id="PF16242">
    <property type="entry name" value="Pyrid_ox_like"/>
    <property type="match status" value="1"/>
</dbReference>
<comment type="caution">
    <text evidence="2">The sequence shown here is derived from an EMBL/GenBank/DDBJ whole genome shotgun (WGS) entry which is preliminary data.</text>
</comment>
<sequence length="178" mass="20226">MDSINKQQPEENKKNLWGDEAVKKIKELAEQAHSCFFCTDMQEGKPFATRPMAPQKIDESGNLWFLSAIDSHKNEEVKQDAFVQLLFQGSHYSDFMSLYGKATVSRDKETIKELWDPTIKTWFTEGVDDPRITVIKVTPEDGYYWDTKHGMVVAFAKQMVGAAIGQALDDSIEGTLRV</sequence>
<dbReference type="Proteomes" id="UP000239872">
    <property type="component" value="Unassembled WGS sequence"/>
</dbReference>
<dbReference type="OrthoDB" id="1432662at2"/>
<dbReference type="Gene3D" id="2.30.110.10">
    <property type="entry name" value="Electron Transport, Fmn-binding Protein, Chain A"/>
    <property type="match status" value="1"/>
</dbReference>
<organism evidence="2 3">
    <name type="scientific">Flavipsychrobacter stenotrophus</name>
    <dbReference type="NCBI Taxonomy" id="2077091"/>
    <lineage>
        <taxon>Bacteria</taxon>
        <taxon>Pseudomonadati</taxon>
        <taxon>Bacteroidota</taxon>
        <taxon>Chitinophagia</taxon>
        <taxon>Chitinophagales</taxon>
        <taxon>Chitinophagaceae</taxon>
        <taxon>Flavipsychrobacter</taxon>
    </lineage>
</organism>
<evidence type="ECO:0000313" key="3">
    <source>
        <dbReference type="Proteomes" id="UP000239872"/>
    </source>
</evidence>
<dbReference type="PANTHER" id="PTHR34818:SF1">
    <property type="entry name" value="PROTEIN BLI-3"/>
    <property type="match status" value="1"/>
</dbReference>
<accession>A0A2S7SX47</accession>
<dbReference type="AlphaFoldDB" id="A0A2S7SX47"/>
<feature type="domain" description="General stress protein FMN-binding split barrel" evidence="1">
    <location>
        <begin position="20"/>
        <end position="166"/>
    </location>
</feature>
<dbReference type="SUPFAM" id="SSF50475">
    <property type="entry name" value="FMN-binding split barrel"/>
    <property type="match status" value="1"/>
</dbReference>
<keyword evidence="3" id="KW-1185">Reference proteome</keyword>
<dbReference type="InterPro" id="IPR012349">
    <property type="entry name" value="Split_barrel_FMN-bd"/>
</dbReference>
<reference evidence="2 3" key="1">
    <citation type="submission" date="2018-01" db="EMBL/GenBank/DDBJ databases">
        <title>A novel member of the phylum Bacteroidetes isolated from glacier ice.</title>
        <authorList>
            <person name="Liu Q."/>
            <person name="Xin Y.-H."/>
        </authorList>
    </citation>
    <scope>NUCLEOTIDE SEQUENCE [LARGE SCALE GENOMIC DNA]</scope>
    <source>
        <strain evidence="2 3">RB1R16</strain>
    </source>
</reference>
<dbReference type="EMBL" id="PPSL01000002">
    <property type="protein sequence ID" value="PQJ11191.1"/>
    <property type="molecule type" value="Genomic_DNA"/>
</dbReference>
<gene>
    <name evidence="2" type="ORF">CJD36_005130</name>
</gene>
<dbReference type="RefSeq" id="WP_105038070.1">
    <property type="nucleotide sequence ID" value="NZ_PPSL01000002.1"/>
</dbReference>
<dbReference type="InterPro" id="IPR052917">
    <property type="entry name" value="Stress-Dev_Protein"/>
</dbReference>
<name>A0A2S7SX47_9BACT</name>
<evidence type="ECO:0000313" key="2">
    <source>
        <dbReference type="EMBL" id="PQJ11191.1"/>
    </source>
</evidence>
<proteinExistence type="predicted"/>
<protein>
    <submittedName>
        <fullName evidence="2">General stress protein</fullName>
    </submittedName>
</protein>
<evidence type="ECO:0000259" key="1">
    <source>
        <dbReference type="Pfam" id="PF16242"/>
    </source>
</evidence>